<dbReference type="RefSeq" id="WP_132690530.1">
    <property type="nucleotide sequence ID" value="NZ_SMFT01000002.1"/>
</dbReference>
<gene>
    <name evidence="1" type="ORF">EV694_1238</name>
</gene>
<comment type="caution">
    <text evidence="1">The sequence shown here is derived from an EMBL/GenBank/DDBJ whole genome shotgun (WGS) entry which is preliminary data.</text>
</comment>
<dbReference type="Proteomes" id="UP000294702">
    <property type="component" value="Unassembled WGS sequence"/>
</dbReference>
<dbReference type="AlphaFoldDB" id="A0A4R1G531"/>
<protein>
    <submittedName>
        <fullName evidence="1">Uncharacterized protein</fullName>
    </submittedName>
</protein>
<evidence type="ECO:0000313" key="2">
    <source>
        <dbReference type="Proteomes" id="UP000294702"/>
    </source>
</evidence>
<proteinExistence type="predicted"/>
<evidence type="ECO:0000313" key="1">
    <source>
        <dbReference type="EMBL" id="TCJ98811.1"/>
    </source>
</evidence>
<name>A0A4R1G531_9PAST</name>
<reference evidence="1 2" key="1">
    <citation type="submission" date="2019-03" db="EMBL/GenBank/DDBJ databases">
        <title>Genomic Encyclopedia of Type Strains, Phase IV (KMG-IV): sequencing the most valuable type-strain genomes for metagenomic binning, comparative biology and taxonomic classification.</title>
        <authorList>
            <person name="Goeker M."/>
        </authorList>
    </citation>
    <scope>NUCLEOTIDE SEQUENCE [LARGE SCALE GENOMIC DNA]</scope>
    <source>
        <strain evidence="1 2">DSM 15534</strain>
    </source>
</reference>
<sequence>MNNFYLNPKHINVKLCREAMLLWLDTHNVNLALAKKRPAEKDLYLQKAKQCREQYQSLAWLIRLATSSTPSPVH</sequence>
<keyword evidence="2" id="KW-1185">Reference proteome</keyword>
<accession>A0A4R1G531</accession>
<dbReference type="EMBL" id="SMFT01000002">
    <property type="protein sequence ID" value="TCJ98811.1"/>
    <property type="molecule type" value="Genomic_DNA"/>
</dbReference>
<organism evidence="1 2">
    <name type="scientific">Volucribacter psittacicida</name>
    <dbReference type="NCBI Taxonomy" id="203482"/>
    <lineage>
        <taxon>Bacteria</taxon>
        <taxon>Pseudomonadati</taxon>
        <taxon>Pseudomonadota</taxon>
        <taxon>Gammaproteobacteria</taxon>
        <taxon>Pasteurellales</taxon>
        <taxon>Pasteurellaceae</taxon>
        <taxon>Volucribacter</taxon>
    </lineage>
</organism>